<dbReference type="CDD" id="cd06160">
    <property type="entry name" value="S2P-M50_like_2"/>
    <property type="match status" value="1"/>
</dbReference>
<gene>
    <name evidence="12" type="ORF">EI427_12460</name>
</gene>
<dbReference type="KEGG" id="fll:EI427_12460"/>
<evidence type="ECO:0000256" key="2">
    <source>
        <dbReference type="ARBA" id="ARBA00004141"/>
    </source>
</evidence>
<feature type="transmembrane region" description="Helical" evidence="10">
    <location>
        <begin position="315"/>
        <end position="336"/>
    </location>
</feature>
<evidence type="ECO:0000256" key="9">
    <source>
        <dbReference type="ARBA" id="ARBA00023136"/>
    </source>
</evidence>
<evidence type="ECO:0000256" key="6">
    <source>
        <dbReference type="ARBA" id="ARBA00022801"/>
    </source>
</evidence>
<dbReference type="PANTHER" id="PTHR31412">
    <property type="entry name" value="ZINC METALLOPROTEASE EGY1"/>
    <property type="match status" value="1"/>
</dbReference>
<feature type="transmembrane region" description="Helical" evidence="10">
    <location>
        <begin position="348"/>
        <end position="368"/>
    </location>
</feature>
<keyword evidence="9 10" id="KW-0472">Membrane</keyword>
<dbReference type="InterPro" id="IPR008915">
    <property type="entry name" value="Peptidase_M50"/>
</dbReference>
<dbReference type="Pfam" id="PF02163">
    <property type="entry name" value="Peptidase_M50"/>
    <property type="match status" value="1"/>
</dbReference>
<evidence type="ECO:0000256" key="5">
    <source>
        <dbReference type="ARBA" id="ARBA00022692"/>
    </source>
</evidence>
<evidence type="ECO:0000256" key="1">
    <source>
        <dbReference type="ARBA" id="ARBA00001947"/>
    </source>
</evidence>
<dbReference type="PANTHER" id="PTHR31412:SF0">
    <property type="entry name" value="ZINC METALLOPROTEASE EGY1, CHLOROPLASTIC-RELATED"/>
    <property type="match status" value="1"/>
</dbReference>
<reference evidence="12 13" key="1">
    <citation type="submission" date="2018-12" db="EMBL/GenBank/DDBJ databases">
        <title>Flammeovirga pectinis sp. nov., isolated from the gut of the Korean scallop, Patinopecten yessoensis.</title>
        <authorList>
            <person name="Bae J.-W."/>
            <person name="Jeong Y.-S."/>
            <person name="Kang W."/>
        </authorList>
    </citation>
    <scope>NUCLEOTIDE SEQUENCE [LARGE SCALE GENOMIC DNA]</scope>
    <source>
        <strain evidence="12 13">L12M1</strain>
    </source>
</reference>
<dbReference type="GO" id="GO:0016020">
    <property type="term" value="C:membrane"/>
    <property type="evidence" value="ECO:0007669"/>
    <property type="project" value="UniProtKB-SubCell"/>
</dbReference>
<comment type="similarity">
    <text evidence="3">Belongs to the peptidase M50B family.</text>
</comment>
<name>A0A3S9P8V2_9BACT</name>
<feature type="transmembrane region" description="Helical" evidence="10">
    <location>
        <begin position="240"/>
        <end position="260"/>
    </location>
</feature>
<dbReference type="Proteomes" id="UP000267268">
    <property type="component" value="Chromosome 1"/>
</dbReference>
<feature type="transmembrane region" description="Helical" evidence="10">
    <location>
        <begin position="199"/>
        <end position="219"/>
    </location>
</feature>
<feature type="transmembrane region" description="Helical" evidence="10">
    <location>
        <begin position="291"/>
        <end position="309"/>
    </location>
</feature>
<evidence type="ECO:0000256" key="10">
    <source>
        <dbReference type="SAM" id="Phobius"/>
    </source>
</evidence>
<feature type="transmembrane region" description="Helical" evidence="10">
    <location>
        <begin position="266"/>
        <end position="284"/>
    </location>
</feature>
<organism evidence="12 13">
    <name type="scientific">Flammeovirga pectinis</name>
    <dbReference type="NCBI Taxonomy" id="2494373"/>
    <lineage>
        <taxon>Bacteria</taxon>
        <taxon>Pseudomonadati</taxon>
        <taxon>Bacteroidota</taxon>
        <taxon>Cytophagia</taxon>
        <taxon>Cytophagales</taxon>
        <taxon>Flammeovirgaceae</taxon>
        <taxon>Flammeovirga</taxon>
    </lineage>
</organism>
<evidence type="ECO:0000256" key="4">
    <source>
        <dbReference type="ARBA" id="ARBA00022670"/>
    </source>
</evidence>
<sequence length="369" mass="41879">MVWWKHLLLFLLTVCASTFAGAEWIYGKSLLMSELTPEEWIGSLSYSLPFLGILTVHEFGHYFTARYYKLKVTLPYYIPVWLFSIGPSIGSFGAFIKIKSVIKTRTQFFDIGVSGPLAGFVAALCVLAYGFTHLPPPEYIFQIHPEYQKWGLDYAKYAYENLPEGESLSLGTNLLFEFFRYFVAPDASLVPNGHEMMHYPFLFAGYLACFFTALNLLPFGQLDGGHALYSIIGMKWFNRLLPFTFAIFLFWGGLGLFSAYDSTDLLITYAPLYVAYLFFVSMNLFENKVSVALFAMAIFTLQFVVSTFTEGIVGYQGWLLFGFLLSKVLGLHHPPALYKKSVDTKRKIIGIITLIVFILCFTPTPFILE</sequence>
<comment type="cofactor">
    <cofactor evidence="1">
        <name>Zn(2+)</name>
        <dbReference type="ChEBI" id="CHEBI:29105"/>
    </cofactor>
</comment>
<keyword evidence="13" id="KW-1185">Reference proteome</keyword>
<comment type="subcellular location">
    <subcellularLocation>
        <location evidence="2">Membrane</location>
        <topology evidence="2">Multi-pass membrane protein</topology>
    </subcellularLocation>
</comment>
<proteinExistence type="inferred from homology"/>
<keyword evidence="4 12" id="KW-0645">Protease</keyword>
<keyword evidence="5 10" id="KW-0812">Transmembrane</keyword>
<feature type="transmembrane region" description="Helical" evidence="10">
    <location>
        <begin position="76"/>
        <end position="96"/>
    </location>
</feature>
<evidence type="ECO:0000259" key="11">
    <source>
        <dbReference type="Pfam" id="PF02163"/>
    </source>
</evidence>
<evidence type="ECO:0000313" key="13">
    <source>
        <dbReference type="Proteomes" id="UP000267268"/>
    </source>
</evidence>
<keyword evidence="8 10" id="KW-1133">Transmembrane helix</keyword>
<protein>
    <submittedName>
        <fullName evidence="12">Site-2 protease family protein</fullName>
    </submittedName>
</protein>
<evidence type="ECO:0000256" key="3">
    <source>
        <dbReference type="ARBA" id="ARBA00007931"/>
    </source>
</evidence>
<dbReference type="GO" id="GO:0006508">
    <property type="term" value="P:proteolysis"/>
    <property type="evidence" value="ECO:0007669"/>
    <property type="project" value="UniProtKB-KW"/>
</dbReference>
<feature type="domain" description="Peptidase M50" evidence="11">
    <location>
        <begin position="48"/>
        <end position="234"/>
    </location>
</feature>
<dbReference type="OrthoDB" id="921763at2"/>
<dbReference type="AlphaFoldDB" id="A0A3S9P8V2"/>
<keyword evidence="6" id="KW-0378">Hydrolase</keyword>
<dbReference type="EMBL" id="CP034562">
    <property type="protein sequence ID" value="AZQ64583.1"/>
    <property type="molecule type" value="Genomic_DNA"/>
</dbReference>
<evidence type="ECO:0000256" key="8">
    <source>
        <dbReference type="ARBA" id="ARBA00022989"/>
    </source>
</evidence>
<dbReference type="GO" id="GO:0008233">
    <property type="term" value="F:peptidase activity"/>
    <property type="evidence" value="ECO:0007669"/>
    <property type="project" value="UniProtKB-KW"/>
</dbReference>
<dbReference type="InterPro" id="IPR044838">
    <property type="entry name" value="EGY1-like"/>
</dbReference>
<evidence type="ECO:0000256" key="7">
    <source>
        <dbReference type="ARBA" id="ARBA00022946"/>
    </source>
</evidence>
<accession>A0A3S9P8V2</accession>
<feature type="transmembrane region" description="Helical" evidence="10">
    <location>
        <begin position="108"/>
        <end position="131"/>
    </location>
</feature>
<keyword evidence="7" id="KW-0809">Transit peptide</keyword>
<evidence type="ECO:0000313" key="12">
    <source>
        <dbReference type="EMBL" id="AZQ64583.1"/>
    </source>
</evidence>